<reference evidence="1" key="1">
    <citation type="journal article" date="2014" name="Front. Microbiol.">
        <title>High frequency of phylogenetically diverse reductive dehalogenase-homologous genes in deep subseafloor sedimentary metagenomes.</title>
        <authorList>
            <person name="Kawai M."/>
            <person name="Futagami T."/>
            <person name="Toyoda A."/>
            <person name="Takaki Y."/>
            <person name="Nishi S."/>
            <person name="Hori S."/>
            <person name="Arai W."/>
            <person name="Tsubouchi T."/>
            <person name="Morono Y."/>
            <person name="Uchiyama I."/>
            <person name="Ito T."/>
            <person name="Fujiyama A."/>
            <person name="Inagaki F."/>
            <person name="Takami H."/>
        </authorList>
    </citation>
    <scope>NUCLEOTIDE SEQUENCE</scope>
    <source>
        <strain evidence="1">Expedition CK06-06</strain>
    </source>
</reference>
<accession>X1UAR8</accession>
<dbReference type="SUPFAM" id="SSF53067">
    <property type="entry name" value="Actin-like ATPase domain"/>
    <property type="match status" value="1"/>
</dbReference>
<comment type="caution">
    <text evidence="1">The sequence shown here is derived from an EMBL/GenBank/DDBJ whole genome shotgun (WGS) entry which is preliminary data.</text>
</comment>
<dbReference type="AlphaFoldDB" id="X1UAR8"/>
<evidence type="ECO:0008006" key="2">
    <source>
        <dbReference type="Google" id="ProtNLM"/>
    </source>
</evidence>
<name>X1UAR8_9ZZZZ</name>
<proteinExistence type="predicted"/>
<evidence type="ECO:0000313" key="1">
    <source>
        <dbReference type="EMBL" id="GAI89439.1"/>
    </source>
</evidence>
<protein>
    <recommendedName>
        <fullName evidence="2">Carbohydrate kinase FGGY N-terminal domain-containing protein</fullName>
    </recommendedName>
</protein>
<dbReference type="EMBL" id="BARW01022868">
    <property type="protein sequence ID" value="GAI89439.1"/>
    <property type="molecule type" value="Genomic_DNA"/>
</dbReference>
<dbReference type="Gene3D" id="3.30.420.40">
    <property type="match status" value="1"/>
</dbReference>
<organism evidence="1">
    <name type="scientific">marine sediment metagenome</name>
    <dbReference type="NCBI Taxonomy" id="412755"/>
    <lineage>
        <taxon>unclassified sequences</taxon>
        <taxon>metagenomes</taxon>
        <taxon>ecological metagenomes</taxon>
    </lineage>
</organism>
<dbReference type="InterPro" id="IPR043129">
    <property type="entry name" value="ATPase_NBD"/>
</dbReference>
<sequence>MRNEYLLGTDIGTQGTKTVLVNPDGKIISSAFSEYDVIKPKP</sequence>
<gene>
    <name evidence="1" type="ORF">S12H4_38056</name>
</gene>
<feature type="non-terminal residue" evidence="1">
    <location>
        <position position="42"/>
    </location>
</feature>